<keyword evidence="1 2" id="KW-0413">Isomerase</keyword>
<proteinExistence type="inferred from homology"/>
<reference evidence="4 5" key="1">
    <citation type="submission" date="2022-02" db="EMBL/GenBank/DDBJ databases">
        <title>Shinella B3.7 sp. nov., isolated from Sediment (Zhairuo Island).</title>
        <authorList>
            <person name="Chen G."/>
        </authorList>
    </citation>
    <scope>NUCLEOTIDE SEQUENCE [LARGE SCALE GENOMIC DNA]</scope>
    <source>
        <strain evidence="4 5">B3.7</strain>
        <plasmid evidence="4">unnamed</plasmid>
    </source>
</reference>
<dbReference type="PANTHER" id="PTHR43489:SF6">
    <property type="entry name" value="HYDROXYPYRUVATE ISOMERASE-RELATED"/>
    <property type="match status" value="1"/>
</dbReference>
<gene>
    <name evidence="4" type="ORF">MKI86_23265</name>
</gene>
<keyword evidence="5" id="KW-1185">Reference proteome</keyword>
<comment type="similarity">
    <text evidence="2">Belongs to the hyi family.</text>
</comment>
<accession>A0ABT0CTY1</accession>
<dbReference type="InterPro" id="IPR026040">
    <property type="entry name" value="HyI-like"/>
</dbReference>
<dbReference type="RefSeq" id="WP_241605818.1">
    <property type="nucleotide sequence ID" value="NZ_JAKVIN010000016.1"/>
</dbReference>
<comment type="caution">
    <text evidence="4">The sequence shown here is derived from an EMBL/GenBank/DDBJ whole genome shotgun (WGS) entry which is preliminary data.</text>
</comment>
<dbReference type="EMBL" id="JAKVIN010000016">
    <property type="protein sequence ID" value="MCJ8152051.1"/>
    <property type="molecule type" value="Genomic_DNA"/>
</dbReference>
<evidence type="ECO:0000256" key="1">
    <source>
        <dbReference type="ARBA" id="ARBA00023235"/>
    </source>
</evidence>
<feature type="domain" description="Xylose isomerase-like TIM barrel" evidence="3">
    <location>
        <begin position="21"/>
        <end position="253"/>
    </location>
</feature>
<protein>
    <submittedName>
        <fullName evidence="4">TIM barrel protein</fullName>
    </submittedName>
</protein>
<dbReference type="InterPro" id="IPR036237">
    <property type="entry name" value="Xyl_isomerase-like_sf"/>
</dbReference>
<evidence type="ECO:0000259" key="3">
    <source>
        <dbReference type="Pfam" id="PF01261"/>
    </source>
</evidence>
<name>A0ABT0CTY1_9HYPH</name>
<dbReference type="Gene3D" id="3.20.20.150">
    <property type="entry name" value="Divalent-metal-dependent TIM barrel enzymes"/>
    <property type="match status" value="1"/>
</dbReference>
<organism evidence="4 5">
    <name type="scientific">Shinella sedimenti</name>
    <dbReference type="NCBI Taxonomy" id="2919913"/>
    <lineage>
        <taxon>Bacteria</taxon>
        <taxon>Pseudomonadati</taxon>
        <taxon>Pseudomonadota</taxon>
        <taxon>Alphaproteobacteria</taxon>
        <taxon>Hyphomicrobiales</taxon>
        <taxon>Rhizobiaceae</taxon>
        <taxon>Shinella</taxon>
    </lineage>
</organism>
<geneLocation type="plasmid" evidence="4">
    <name>unnamed</name>
</geneLocation>
<evidence type="ECO:0000313" key="5">
    <source>
        <dbReference type="Proteomes" id="UP001201844"/>
    </source>
</evidence>
<dbReference type="InterPro" id="IPR013022">
    <property type="entry name" value="Xyl_isomerase-like_TIM-brl"/>
</dbReference>
<evidence type="ECO:0000256" key="2">
    <source>
        <dbReference type="PIRNR" id="PIRNR006241"/>
    </source>
</evidence>
<keyword evidence="4" id="KW-0614">Plasmid</keyword>
<evidence type="ECO:0000313" key="4">
    <source>
        <dbReference type="EMBL" id="MCJ8152051.1"/>
    </source>
</evidence>
<dbReference type="PIRSF" id="PIRSF006241">
    <property type="entry name" value="HyI"/>
    <property type="match status" value="1"/>
</dbReference>
<dbReference type="SUPFAM" id="SSF51658">
    <property type="entry name" value="Xylose isomerase-like"/>
    <property type="match status" value="1"/>
</dbReference>
<dbReference type="PANTHER" id="PTHR43489">
    <property type="entry name" value="ISOMERASE"/>
    <property type="match status" value="1"/>
</dbReference>
<dbReference type="Pfam" id="PF01261">
    <property type="entry name" value="AP_endonuc_2"/>
    <property type="match status" value="1"/>
</dbReference>
<dbReference type="InterPro" id="IPR050417">
    <property type="entry name" value="Sugar_Epim/Isomerase"/>
</dbReference>
<dbReference type="Proteomes" id="UP001201844">
    <property type="component" value="Unassembled WGS sequence"/>
</dbReference>
<sequence>MPRFSANLGFLWQDRPLLERIDAAQAAGFRAVELHWPYDTPPELVRARCATHGLTLLSINTPLGQTELGEFGLGALPGREADFLESFTVAHDWAADTGACGIHVMAGVVTPEMQAAARDTLIANLRTAAAMAPEMTLLLEGLNQHDKPGYFYSTLEAKVAIIAAVGAKNVRILFDAYHVGRSEGDVFGNLRRHLPLIGHVQIAAVPNRAEPDEGEVDYARFFDDLDRLGYAGWVGCEYKPRSDTNTGLGWFRKMNVTLS</sequence>